<comment type="caution">
    <text evidence="2">The sequence shown here is derived from an EMBL/GenBank/DDBJ whole genome shotgun (WGS) entry which is preliminary data.</text>
</comment>
<name>A0AAD8H6K6_9APIA</name>
<gene>
    <name evidence="2" type="ORF">POM88_045908</name>
</gene>
<dbReference type="EMBL" id="JAUIZM010000010">
    <property type="protein sequence ID" value="KAK1361434.1"/>
    <property type="molecule type" value="Genomic_DNA"/>
</dbReference>
<organism evidence="2 3">
    <name type="scientific">Heracleum sosnowskyi</name>
    <dbReference type="NCBI Taxonomy" id="360622"/>
    <lineage>
        <taxon>Eukaryota</taxon>
        <taxon>Viridiplantae</taxon>
        <taxon>Streptophyta</taxon>
        <taxon>Embryophyta</taxon>
        <taxon>Tracheophyta</taxon>
        <taxon>Spermatophyta</taxon>
        <taxon>Magnoliopsida</taxon>
        <taxon>eudicotyledons</taxon>
        <taxon>Gunneridae</taxon>
        <taxon>Pentapetalae</taxon>
        <taxon>asterids</taxon>
        <taxon>campanulids</taxon>
        <taxon>Apiales</taxon>
        <taxon>Apiaceae</taxon>
        <taxon>Apioideae</taxon>
        <taxon>apioid superclade</taxon>
        <taxon>Tordylieae</taxon>
        <taxon>Tordyliinae</taxon>
        <taxon>Heracleum</taxon>
    </lineage>
</organism>
<protein>
    <submittedName>
        <fullName evidence="2">Uncharacterized protein</fullName>
    </submittedName>
</protein>
<feature type="region of interest" description="Disordered" evidence="1">
    <location>
        <begin position="173"/>
        <end position="238"/>
    </location>
</feature>
<sequence>MINSRKKIQANSTVVSPTKGCVGFSRLPPEEFQSIKNGTIGLGDYVKLFEKPAENENLVEGGGEVTGGEVNESKILSVEAGSEYRCPENEDDRESNVDEDIVSSKGKRVLVGTNGPTTRSRASKMSRPSDKQVSAVEENDASEVPIVEKLKLLKNNAPGSMAAYLQLREQEKQAEMEILPSQSQPENLQSQPNQDARLEPKKRKGRGKTKMDRVHTRGEKPEIRLSENGKPISDDDDHLLSEFSNFLGTVAIERMQKAKPDEPPAPISDADIYVKTRKRDETREYKLPIDVVTKKIEMDEKVEKKVQENVKMMMSKLAEKCPDLKVDIEELSVAPPNSVQDGDASGAGNDTP</sequence>
<feature type="region of interest" description="Disordered" evidence="1">
    <location>
        <begin position="83"/>
        <end position="141"/>
    </location>
</feature>
<feature type="compositionally biased region" description="Polar residues" evidence="1">
    <location>
        <begin position="180"/>
        <end position="194"/>
    </location>
</feature>
<evidence type="ECO:0000313" key="2">
    <source>
        <dbReference type="EMBL" id="KAK1361434.1"/>
    </source>
</evidence>
<proteinExistence type="predicted"/>
<dbReference type="Proteomes" id="UP001237642">
    <property type="component" value="Unassembled WGS sequence"/>
</dbReference>
<accession>A0AAD8H6K6</accession>
<evidence type="ECO:0000256" key="1">
    <source>
        <dbReference type="SAM" id="MobiDB-lite"/>
    </source>
</evidence>
<feature type="compositionally biased region" description="Acidic residues" evidence="1">
    <location>
        <begin position="89"/>
        <end position="101"/>
    </location>
</feature>
<evidence type="ECO:0000313" key="3">
    <source>
        <dbReference type="Proteomes" id="UP001237642"/>
    </source>
</evidence>
<reference evidence="2" key="2">
    <citation type="submission" date="2023-05" db="EMBL/GenBank/DDBJ databases">
        <authorList>
            <person name="Schelkunov M.I."/>
        </authorList>
    </citation>
    <scope>NUCLEOTIDE SEQUENCE</scope>
    <source>
        <strain evidence="2">Hsosn_3</strain>
        <tissue evidence="2">Leaf</tissue>
    </source>
</reference>
<feature type="compositionally biased region" description="Basic and acidic residues" evidence="1">
    <location>
        <begin position="209"/>
        <end position="227"/>
    </location>
</feature>
<dbReference type="AlphaFoldDB" id="A0AAD8H6K6"/>
<feature type="region of interest" description="Disordered" evidence="1">
    <location>
        <begin position="329"/>
        <end position="352"/>
    </location>
</feature>
<keyword evidence="3" id="KW-1185">Reference proteome</keyword>
<reference evidence="2" key="1">
    <citation type="submission" date="2023-02" db="EMBL/GenBank/DDBJ databases">
        <title>Genome of toxic invasive species Heracleum sosnowskyi carries increased number of genes despite the absence of recent whole-genome duplications.</title>
        <authorList>
            <person name="Schelkunov M."/>
            <person name="Shtratnikova V."/>
            <person name="Makarenko M."/>
            <person name="Klepikova A."/>
            <person name="Omelchenko D."/>
            <person name="Novikova G."/>
            <person name="Obukhova E."/>
            <person name="Bogdanov V."/>
            <person name="Penin A."/>
            <person name="Logacheva M."/>
        </authorList>
    </citation>
    <scope>NUCLEOTIDE SEQUENCE</scope>
    <source>
        <strain evidence="2">Hsosn_3</strain>
        <tissue evidence="2">Leaf</tissue>
    </source>
</reference>